<feature type="transmembrane region" description="Helical" evidence="1">
    <location>
        <begin position="116"/>
        <end position="135"/>
    </location>
</feature>
<organism evidence="4 5">
    <name type="scientific">Rhodovulum sulfidophilum</name>
    <name type="common">Rhodobacter sulfidophilus</name>
    <dbReference type="NCBI Taxonomy" id="35806"/>
    <lineage>
        <taxon>Bacteria</taxon>
        <taxon>Pseudomonadati</taxon>
        <taxon>Pseudomonadota</taxon>
        <taxon>Alphaproteobacteria</taxon>
        <taxon>Rhodobacterales</taxon>
        <taxon>Paracoccaceae</taxon>
        <taxon>Rhodovulum</taxon>
    </lineage>
</organism>
<keyword evidence="1" id="KW-0472">Membrane</keyword>
<dbReference type="Pfam" id="PF15420">
    <property type="entry name" value="Abhydrolase_9_N"/>
    <property type="match status" value="1"/>
</dbReference>
<dbReference type="PIRSF" id="PIRSF007542">
    <property type="entry name" value="UCP007542"/>
    <property type="match status" value="1"/>
</dbReference>
<sequence length="549" mass="58987">MAGRDLAWPNVSPVGLVLAGIFFAASLTPALVPRDFVLLGVIGGVVAAIGHELGGCVQWLWRLLGMPAGPARWRGRLRLGAAVLALGIGAFGLTRVTGWQNATRAVTGVPPVESAFPLQVAGIALGVFALLWLLFRGIGWIVRRVSRLLEGRVPPRVGAILGTALALGLIWMALERTALDQAFRAANASFAAANALIEPDIPQPTDPDRAGSPASLVEWTEMGRRGREFVATAPSAAEIAEFAGPAAMDPIRVYVGLGAAETAEERAEIALAELIRVGAFDRANLIVTVPVGTGWMDPGAHDTVEFMLGGDVATVAVQYSYLTSVLSLIDDRSAGVEQARALFNLVYEHWHNLPRDARPRLYVHGLSQGAYNTETALPLLDMMGDPIQGALWAGSPFFSPLWARVRDGRDPGSPAWRPRWGNGSLARTMNQEGGLEGDFAPWGPTRLVFLNYGSDPIVLFTFGGAFREPDFLKAPRAPDVAPELRWFPVVTMLQLAVDSALSLKTPRFGHFYVAEDYIDGWAAVVDPAGWSPERAEALKRIFAARPAPF</sequence>
<evidence type="ECO:0000259" key="2">
    <source>
        <dbReference type="Pfam" id="PF10081"/>
    </source>
</evidence>
<protein>
    <recommendedName>
        <fullName evidence="6">Alpha/beta-hydrolase family protein</fullName>
    </recommendedName>
</protein>
<evidence type="ECO:0000256" key="1">
    <source>
        <dbReference type="SAM" id="Phobius"/>
    </source>
</evidence>
<reference evidence="4 5" key="1">
    <citation type="submission" date="2017-08" db="EMBL/GenBank/DDBJ databases">
        <title>Infants hospitalized years apart are colonized by the same room-sourced microbial strains.</title>
        <authorList>
            <person name="Brooks B."/>
            <person name="Olm M.R."/>
            <person name="Firek B.A."/>
            <person name="Baker R."/>
            <person name="Thomas B.C."/>
            <person name="Morowitz M.J."/>
            <person name="Banfield J.F."/>
        </authorList>
    </citation>
    <scope>NUCLEOTIDE SEQUENCE [LARGE SCALE GENOMIC DNA]</scope>
    <source>
        <strain evidence="4">S2_005_002_R2_34</strain>
    </source>
</reference>
<dbReference type="EMBL" id="QFPW01000004">
    <property type="protein sequence ID" value="PZQ50510.1"/>
    <property type="molecule type" value="Genomic_DNA"/>
</dbReference>
<evidence type="ECO:0000313" key="4">
    <source>
        <dbReference type="EMBL" id="PZQ50510.1"/>
    </source>
</evidence>
<keyword evidence="1" id="KW-1133">Transmembrane helix</keyword>
<feature type="transmembrane region" description="Helical" evidence="1">
    <location>
        <begin position="38"/>
        <end position="64"/>
    </location>
</feature>
<dbReference type="InterPro" id="IPR027787">
    <property type="entry name" value="Alpha/beta-hydrolase_catalytic"/>
</dbReference>
<dbReference type="Proteomes" id="UP000249185">
    <property type="component" value="Unassembled WGS sequence"/>
</dbReference>
<keyword evidence="1" id="KW-0812">Transmembrane</keyword>
<dbReference type="AlphaFoldDB" id="A0A2W5QGC1"/>
<name>A0A2W5QGC1_RHOSU</name>
<feature type="transmembrane region" description="Helical" evidence="1">
    <location>
        <begin position="76"/>
        <end position="96"/>
    </location>
</feature>
<dbReference type="Pfam" id="PF10081">
    <property type="entry name" value="Abhydrolase_9"/>
    <property type="match status" value="1"/>
</dbReference>
<gene>
    <name evidence="4" type="ORF">DI556_07440</name>
</gene>
<feature type="transmembrane region" description="Helical" evidence="1">
    <location>
        <begin position="12"/>
        <end position="32"/>
    </location>
</feature>
<evidence type="ECO:0008006" key="6">
    <source>
        <dbReference type="Google" id="ProtNLM"/>
    </source>
</evidence>
<feature type="transmembrane region" description="Helical" evidence="1">
    <location>
        <begin position="156"/>
        <end position="174"/>
    </location>
</feature>
<evidence type="ECO:0000259" key="3">
    <source>
        <dbReference type="Pfam" id="PF15420"/>
    </source>
</evidence>
<accession>A0A2W5QGC1</accession>
<dbReference type="InterPro" id="IPR012037">
    <property type="entry name" value="Alpha/beta-hydrolase_fam"/>
</dbReference>
<evidence type="ECO:0000313" key="5">
    <source>
        <dbReference type="Proteomes" id="UP000249185"/>
    </source>
</evidence>
<dbReference type="InterPro" id="IPR027788">
    <property type="entry name" value="Alpha/beta-hydrolase_N_dom"/>
</dbReference>
<proteinExistence type="predicted"/>
<comment type="caution">
    <text evidence="4">The sequence shown here is derived from an EMBL/GenBank/DDBJ whole genome shotgun (WGS) entry which is preliminary data.</text>
</comment>
<feature type="domain" description="Alpha/beta-hydrolase N-terminal" evidence="3">
    <location>
        <begin position="27"/>
        <end position="234"/>
    </location>
</feature>
<feature type="domain" description="Alpha/beta-hydrolase catalytic" evidence="2">
    <location>
        <begin position="251"/>
        <end position="537"/>
    </location>
</feature>